<feature type="transmembrane region" description="Helical" evidence="1">
    <location>
        <begin position="129"/>
        <end position="151"/>
    </location>
</feature>
<feature type="transmembrane region" description="Helical" evidence="1">
    <location>
        <begin position="12"/>
        <end position="28"/>
    </location>
</feature>
<keyword evidence="3" id="KW-1185">Reference proteome</keyword>
<sequence>MFYSKRKRHNFFNLFLILIPWLSTLFIGKRYIKRYFGSSFVISIYEIISHIYGRKRKYWKFYDKPKSFIRDELPFDVGPYIPMSMWLLKYSYGNFKKYVFYNVLANGAFAFIFMPLLKRIKIIKLDRLNYFQFFIYIHYKAYLLYGVQYLIEKIKKG</sequence>
<dbReference type="RefSeq" id="WP_193534365.1">
    <property type="nucleotide sequence ID" value="NZ_JAGGKM010000001.1"/>
</dbReference>
<feature type="transmembrane region" description="Helical" evidence="1">
    <location>
        <begin position="98"/>
        <end position="117"/>
    </location>
</feature>
<name>A0ABR9QEH7_9BACI</name>
<evidence type="ECO:0000313" key="3">
    <source>
        <dbReference type="Proteomes" id="UP001516662"/>
    </source>
</evidence>
<keyword evidence="1" id="KW-0812">Transmembrane</keyword>
<dbReference type="EMBL" id="JADCLJ010000006">
    <property type="protein sequence ID" value="MBE4906885.1"/>
    <property type="molecule type" value="Genomic_DNA"/>
</dbReference>
<feature type="transmembrane region" description="Helical" evidence="1">
    <location>
        <begin position="34"/>
        <end position="52"/>
    </location>
</feature>
<organism evidence="2 3">
    <name type="scientific">Litchfieldia luteola</name>
    <dbReference type="NCBI Taxonomy" id="682179"/>
    <lineage>
        <taxon>Bacteria</taxon>
        <taxon>Bacillati</taxon>
        <taxon>Bacillota</taxon>
        <taxon>Bacilli</taxon>
        <taxon>Bacillales</taxon>
        <taxon>Bacillaceae</taxon>
        <taxon>Litchfieldia</taxon>
    </lineage>
</organism>
<gene>
    <name evidence="2" type="ORF">IMZ08_02280</name>
</gene>
<proteinExistence type="predicted"/>
<evidence type="ECO:0000256" key="1">
    <source>
        <dbReference type="SAM" id="Phobius"/>
    </source>
</evidence>
<keyword evidence="1" id="KW-0472">Membrane</keyword>
<protein>
    <recommendedName>
        <fullName evidence="4">Ymf75</fullName>
    </recommendedName>
</protein>
<accession>A0ABR9QEH7</accession>
<dbReference type="Proteomes" id="UP001516662">
    <property type="component" value="Unassembled WGS sequence"/>
</dbReference>
<keyword evidence="1" id="KW-1133">Transmembrane helix</keyword>
<comment type="caution">
    <text evidence="2">The sequence shown here is derived from an EMBL/GenBank/DDBJ whole genome shotgun (WGS) entry which is preliminary data.</text>
</comment>
<evidence type="ECO:0000313" key="2">
    <source>
        <dbReference type="EMBL" id="MBE4906885.1"/>
    </source>
</evidence>
<evidence type="ECO:0008006" key="4">
    <source>
        <dbReference type="Google" id="ProtNLM"/>
    </source>
</evidence>
<reference evidence="2 3" key="1">
    <citation type="submission" date="2020-10" db="EMBL/GenBank/DDBJ databases">
        <title>Bacillus sp. HD4P25, an endophyte from a halophyte.</title>
        <authorList>
            <person name="Sun J.-Q."/>
        </authorList>
    </citation>
    <scope>NUCLEOTIDE SEQUENCE [LARGE SCALE GENOMIC DNA]</scope>
    <source>
        <strain evidence="2 3">YIM 93174</strain>
    </source>
</reference>